<evidence type="ECO:0000313" key="2">
    <source>
        <dbReference type="EMBL" id="KAK6775855.1"/>
    </source>
</evidence>
<dbReference type="PROSITE" id="PS50144">
    <property type="entry name" value="MATH"/>
    <property type="match status" value="1"/>
</dbReference>
<proteinExistence type="predicted"/>
<gene>
    <name evidence="2" type="ORF">RDI58_026856</name>
</gene>
<evidence type="ECO:0000259" key="1">
    <source>
        <dbReference type="PROSITE" id="PS50144"/>
    </source>
</evidence>
<dbReference type="Proteomes" id="UP001371456">
    <property type="component" value="Unassembled WGS sequence"/>
</dbReference>
<dbReference type="AlphaFoldDB" id="A0AAN8Y191"/>
<feature type="domain" description="MATH" evidence="1">
    <location>
        <begin position="1"/>
        <end position="42"/>
    </location>
</feature>
<protein>
    <recommendedName>
        <fullName evidence="1">MATH domain-containing protein</fullName>
    </recommendedName>
</protein>
<sequence>MEQRFHNIMTEWGFSKCISHKTFREPSNDYLVNDRCVFGVIKNHGVGECLSPPPPPRMRSSLIISMNGRFLNSQN</sequence>
<name>A0AAN8Y191_SOLBU</name>
<accession>A0AAN8Y191</accession>
<reference evidence="2 3" key="1">
    <citation type="submission" date="2024-02" db="EMBL/GenBank/DDBJ databases">
        <title>de novo genome assembly of Solanum bulbocastanum strain 11H21.</title>
        <authorList>
            <person name="Hosaka A.J."/>
        </authorList>
    </citation>
    <scope>NUCLEOTIDE SEQUENCE [LARGE SCALE GENOMIC DNA]</scope>
    <source>
        <tissue evidence="2">Young leaves</tissue>
    </source>
</reference>
<organism evidence="2 3">
    <name type="scientific">Solanum bulbocastanum</name>
    <name type="common">Wild potato</name>
    <dbReference type="NCBI Taxonomy" id="147425"/>
    <lineage>
        <taxon>Eukaryota</taxon>
        <taxon>Viridiplantae</taxon>
        <taxon>Streptophyta</taxon>
        <taxon>Embryophyta</taxon>
        <taxon>Tracheophyta</taxon>
        <taxon>Spermatophyta</taxon>
        <taxon>Magnoliopsida</taxon>
        <taxon>eudicotyledons</taxon>
        <taxon>Gunneridae</taxon>
        <taxon>Pentapetalae</taxon>
        <taxon>asterids</taxon>
        <taxon>lamiids</taxon>
        <taxon>Solanales</taxon>
        <taxon>Solanaceae</taxon>
        <taxon>Solanoideae</taxon>
        <taxon>Solaneae</taxon>
        <taxon>Solanum</taxon>
    </lineage>
</organism>
<dbReference type="EMBL" id="JBANQN010000011">
    <property type="protein sequence ID" value="KAK6775855.1"/>
    <property type="molecule type" value="Genomic_DNA"/>
</dbReference>
<keyword evidence="3" id="KW-1185">Reference proteome</keyword>
<dbReference type="PANTHER" id="PTHR46162:SF20">
    <property type="entry name" value="UBIQUITIN CARBOXYL-TERMINAL HYDROLASE 7-LIKE ISOFORM X1"/>
    <property type="match status" value="1"/>
</dbReference>
<dbReference type="SUPFAM" id="SSF49599">
    <property type="entry name" value="TRAF domain-like"/>
    <property type="match status" value="1"/>
</dbReference>
<dbReference type="PANTHER" id="PTHR46162">
    <property type="entry name" value="TRAF-LIKE FAMILY PROTEIN"/>
    <property type="match status" value="1"/>
</dbReference>
<dbReference type="Pfam" id="PF22486">
    <property type="entry name" value="MATH_2"/>
    <property type="match status" value="1"/>
</dbReference>
<evidence type="ECO:0000313" key="3">
    <source>
        <dbReference type="Proteomes" id="UP001371456"/>
    </source>
</evidence>
<comment type="caution">
    <text evidence="2">The sequence shown here is derived from an EMBL/GenBank/DDBJ whole genome shotgun (WGS) entry which is preliminary data.</text>
</comment>
<dbReference type="Gene3D" id="2.60.210.10">
    <property type="entry name" value="Apoptosis, Tumor Necrosis Factor Receptor Associated Protein 2, Chain A"/>
    <property type="match status" value="1"/>
</dbReference>
<dbReference type="InterPro" id="IPR008974">
    <property type="entry name" value="TRAF-like"/>
</dbReference>
<dbReference type="InterPro" id="IPR002083">
    <property type="entry name" value="MATH/TRAF_dom"/>
</dbReference>